<gene>
    <name evidence="2" type="ORF">C7H61_00650</name>
</gene>
<proteinExistence type="predicted"/>
<sequence>MDFLNIPLKIWILIAIITALYYFYVFYVLRFNKKTNKKSSENFSNLQINDNFVNEDEKTEKEDFEFNDIDSDFESSELLKRFNADNKEESKSLNSNTNVKFQIFKNDAKDDQIRSSGTN</sequence>
<dbReference type="EMBL" id="PXOT01000010">
    <property type="protein sequence ID" value="PSG94475.1"/>
    <property type="molecule type" value="Genomic_DNA"/>
</dbReference>
<dbReference type="AlphaFoldDB" id="A0A2T1NNM1"/>
<feature type="transmembrane region" description="Helical" evidence="1">
    <location>
        <begin position="6"/>
        <end position="29"/>
    </location>
</feature>
<evidence type="ECO:0000313" key="3">
    <source>
        <dbReference type="Proteomes" id="UP000238430"/>
    </source>
</evidence>
<dbReference type="Proteomes" id="UP000238430">
    <property type="component" value="Unassembled WGS sequence"/>
</dbReference>
<protein>
    <submittedName>
        <fullName evidence="2">Uncharacterized protein</fullName>
    </submittedName>
</protein>
<organism evidence="2 3">
    <name type="scientific">Mesoflavibacter zeaxanthinifaciens subsp. sabulilitoris</name>
    <dbReference type="NCBI Taxonomy" id="1520893"/>
    <lineage>
        <taxon>Bacteria</taxon>
        <taxon>Pseudomonadati</taxon>
        <taxon>Bacteroidota</taxon>
        <taxon>Flavobacteriia</taxon>
        <taxon>Flavobacteriales</taxon>
        <taxon>Flavobacteriaceae</taxon>
        <taxon>Mesoflavibacter</taxon>
    </lineage>
</organism>
<accession>A0A2T1NNM1</accession>
<reference evidence="2 3" key="1">
    <citation type="submission" date="2018-03" db="EMBL/GenBank/DDBJ databases">
        <title>Mesoflavibacter sp. HG37 and Mesoflavibacter sp. HG96 sp.nov., two marine bacteria isolated from seawater of Western Pacific Ocean.</title>
        <authorList>
            <person name="Cheng H."/>
            <person name="Wu Y.-H."/>
            <person name="Guo L.-L."/>
            <person name="Xu X.-W."/>
        </authorList>
    </citation>
    <scope>NUCLEOTIDE SEQUENCE [LARGE SCALE GENOMIC DNA]</scope>
    <source>
        <strain evidence="2 3">KCTC 42117</strain>
    </source>
</reference>
<comment type="caution">
    <text evidence="2">The sequence shown here is derived from an EMBL/GenBank/DDBJ whole genome shotgun (WGS) entry which is preliminary data.</text>
</comment>
<evidence type="ECO:0000256" key="1">
    <source>
        <dbReference type="SAM" id="Phobius"/>
    </source>
</evidence>
<name>A0A2T1NNM1_9FLAO</name>
<keyword evidence="1" id="KW-1133">Transmembrane helix</keyword>
<evidence type="ECO:0000313" key="2">
    <source>
        <dbReference type="EMBL" id="PSG94475.1"/>
    </source>
</evidence>
<keyword evidence="3" id="KW-1185">Reference proteome</keyword>
<keyword evidence="1" id="KW-0472">Membrane</keyword>
<keyword evidence="1" id="KW-0812">Transmembrane</keyword>